<dbReference type="Proteomes" id="UP000322876">
    <property type="component" value="Unassembled WGS sequence"/>
</dbReference>
<dbReference type="OrthoDB" id="9786067at2"/>
<evidence type="ECO:0000313" key="2">
    <source>
        <dbReference type="Proteomes" id="UP000322876"/>
    </source>
</evidence>
<sequence length="229" mass="26928">MGRVKTEAIIYKLLNYSDRSAVGFLFSKEFGLIKAFISRAFGKKGGIFKFLPGTVDLLLKENSELHKFYGFEQNVKYYFFIENPYILMRLNLIFSLLDEFGLDSEHNEMLWKMILSIRENNIYKSTIFITYFILKHSGFLPEMNCHECGKKKNLFLEDDGTIKCKNCCSGTGIAIENELVNLFELLQDVKKYKVTMVDRKIERLYMNFIKNIVNQTLKKEIKVFEMLYI</sequence>
<name>A0A5A8F8Z4_9BACT</name>
<dbReference type="AlphaFoldDB" id="A0A5A8F8Z4"/>
<keyword evidence="2" id="KW-1185">Reference proteome</keyword>
<gene>
    <name evidence="1" type="ORF">FHQ18_00930</name>
</gene>
<accession>A0A5A8F8Z4</accession>
<organism evidence="1 2">
    <name type="scientific">Deferribacter autotrophicus</name>
    <dbReference type="NCBI Taxonomy" id="500465"/>
    <lineage>
        <taxon>Bacteria</taxon>
        <taxon>Pseudomonadati</taxon>
        <taxon>Deferribacterota</taxon>
        <taxon>Deferribacteres</taxon>
        <taxon>Deferribacterales</taxon>
        <taxon>Deferribacteraceae</taxon>
        <taxon>Deferribacter</taxon>
    </lineage>
</organism>
<dbReference type="EMBL" id="VFJB01000001">
    <property type="protein sequence ID" value="KAA0259471.1"/>
    <property type="molecule type" value="Genomic_DNA"/>
</dbReference>
<proteinExistence type="predicted"/>
<comment type="caution">
    <text evidence="1">The sequence shown here is derived from an EMBL/GenBank/DDBJ whole genome shotgun (WGS) entry which is preliminary data.</text>
</comment>
<dbReference type="RefSeq" id="WP_149265291.1">
    <property type="nucleotide sequence ID" value="NZ_VFJB01000001.1"/>
</dbReference>
<evidence type="ECO:0008006" key="3">
    <source>
        <dbReference type="Google" id="ProtNLM"/>
    </source>
</evidence>
<protein>
    <recommendedName>
        <fullName evidence="3">DNA repair protein RecO</fullName>
    </recommendedName>
</protein>
<reference evidence="1 2" key="1">
    <citation type="submission" date="2019-06" db="EMBL/GenBank/DDBJ databases">
        <title>Genomic insights into carbon and energy metabolism of Deferribacter autotrophicus revealed new metabolic traits in the phylum Deferribacteres.</title>
        <authorList>
            <person name="Slobodkin A.I."/>
            <person name="Slobodkina G.B."/>
            <person name="Allioux M."/>
            <person name="Alain K."/>
            <person name="Jebbar M."/>
            <person name="Shadrin V."/>
            <person name="Kublanov I.V."/>
            <person name="Toshchakov S.V."/>
            <person name="Bonch-Osmolovskaya E.A."/>
        </authorList>
    </citation>
    <scope>NUCLEOTIDE SEQUENCE [LARGE SCALE GENOMIC DNA]</scope>
    <source>
        <strain evidence="1 2">SL50</strain>
    </source>
</reference>
<evidence type="ECO:0000313" key="1">
    <source>
        <dbReference type="EMBL" id="KAA0259471.1"/>
    </source>
</evidence>